<dbReference type="AlphaFoldDB" id="A0A9W9ZIG0"/>
<proteinExistence type="predicted"/>
<evidence type="ECO:0000313" key="2">
    <source>
        <dbReference type="Proteomes" id="UP001163046"/>
    </source>
</evidence>
<reference evidence="1" key="1">
    <citation type="submission" date="2023-01" db="EMBL/GenBank/DDBJ databases">
        <title>Genome assembly of the deep-sea coral Lophelia pertusa.</title>
        <authorList>
            <person name="Herrera S."/>
            <person name="Cordes E."/>
        </authorList>
    </citation>
    <scope>NUCLEOTIDE SEQUENCE</scope>
    <source>
        <strain evidence="1">USNM1676648</strain>
        <tissue evidence="1">Polyp</tissue>
    </source>
</reference>
<dbReference type="Proteomes" id="UP001163046">
    <property type="component" value="Unassembled WGS sequence"/>
</dbReference>
<gene>
    <name evidence="1" type="ORF">OS493_035410</name>
</gene>
<name>A0A9W9ZIG0_9CNID</name>
<keyword evidence="2" id="KW-1185">Reference proteome</keyword>
<dbReference type="EMBL" id="MU825926">
    <property type="protein sequence ID" value="KAJ7382351.1"/>
    <property type="molecule type" value="Genomic_DNA"/>
</dbReference>
<comment type="caution">
    <text evidence="1">The sequence shown here is derived from an EMBL/GenBank/DDBJ whole genome shotgun (WGS) entry which is preliminary data.</text>
</comment>
<evidence type="ECO:0000313" key="1">
    <source>
        <dbReference type="EMBL" id="KAJ7382351.1"/>
    </source>
</evidence>
<accession>A0A9W9ZIG0</accession>
<sequence>MVLFMQNPVNTQTSICSCLVGLTLLSNGPLIAIQFQISDQGLLTTTLTTRRNLWVQGSLQPMMYNIYVTNKSGHDVAYVRLSSEKMQYADSYVQKIKEEILDKEGKEWSKEYISFLALGGFCLIPSGETRAFLVEKVAATMYVSVVCLSRVCIANFPFDPKMYGCLTILGRISNKTNIVASPYNPKPAWIPATSGDKVPSDTIEAGVGRLYKDEHLYFGRIASLNGGMPCAVIIRDNLCEAWLVEPEKDSITCGDFLKDTGFELIRANKGDVVPPNAIMAGVTATDGSLFVGRVGGSIPCHIATKNGKILHFVYGHGFVGGVKRVENGEVMVLTS</sequence>
<organism evidence="1 2">
    <name type="scientific">Desmophyllum pertusum</name>
    <dbReference type="NCBI Taxonomy" id="174260"/>
    <lineage>
        <taxon>Eukaryota</taxon>
        <taxon>Metazoa</taxon>
        <taxon>Cnidaria</taxon>
        <taxon>Anthozoa</taxon>
        <taxon>Hexacorallia</taxon>
        <taxon>Scleractinia</taxon>
        <taxon>Caryophylliina</taxon>
        <taxon>Caryophylliidae</taxon>
        <taxon>Desmophyllum</taxon>
    </lineage>
</organism>
<protein>
    <submittedName>
        <fullName evidence="1">Uncharacterized protein</fullName>
    </submittedName>
</protein>
<dbReference type="OrthoDB" id="5958169at2759"/>